<accession>A0A1J4K356</accession>
<proteinExistence type="predicted"/>
<dbReference type="GeneID" id="94841042"/>
<organism evidence="1 2">
    <name type="scientific">Tritrichomonas foetus</name>
    <dbReference type="NCBI Taxonomy" id="1144522"/>
    <lineage>
        <taxon>Eukaryota</taxon>
        <taxon>Metamonada</taxon>
        <taxon>Parabasalia</taxon>
        <taxon>Tritrichomonadida</taxon>
        <taxon>Tritrichomonadidae</taxon>
        <taxon>Tritrichomonas</taxon>
    </lineage>
</organism>
<dbReference type="VEuPathDB" id="TrichDB:TRFO_28711"/>
<sequence length="443" mass="51485">MIININKSLLLHASIMPSFLKHIIMSATRKSMIFYHSLLKNVLKNPVLFDLATPEMHIHYQNVLDSIIVQYDKFFSSSEGESLIQNIINEPTSLCLFPSETLIMEVSPHFKSLTIENNGSSLIYVSSSIINPSKTNSEMNLLSNNLSSIIRRILLKSDLILFDSEYNDLMEYLQQLIDLSSSNNSYLDSELDKLYEFLGPNKMSLQQICDILDKELDIEEESHSKDPIVDISKYSRQFTYIDKLIKNVNQIENRSREKIIYFELIDFSHEFFKKNPIPENIDESLTFADYFKNAVSMFPNHIQENETSRRILHSIFIHEFLIIEEIKNNNGIIEEDNKTHNFIDKNKQFLINDSNQKFLDIYKRDPSLLKYYFDEINLAFDSEIPIVRFWHIHNGFEMLNSLLQHQNIGEVGADQIIPLSVMAIVMANPFGIASTAFYLSNYI</sequence>
<gene>
    <name evidence="1" type="ORF">TRFO_28711</name>
</gene>
<dbReference type="EMBL" id="MLAK01000812">
    <property type="protein sequence ID" value="OHT03933.1"/>
    <property type="molecule type" value="Genomic_DNA"/>
</dbReference>
<dbReference type="Proteomes" id="UP000179807">
    <property type="component" value="Unassembled WGS sequence"/>
</dbReference>
<reference evidence="1" key="1">
    <citation type="submission" date="2016-10" db="EMBL/GenBank/DDBJ databases">
        <authorList>
            <person name="Benchimol M."/>
            <person name="Almeida L.G."/>
            <person name="Vasconcelos A.T."/>
            <person name="Perreira-Neves A."/>
            <person name="Rosa I.A."/>
            <person name="Tasca T."/>
            <person name="Bogo M.R."/>
            <person name="de Souza W."/>
        </authorList>
    </citation>
    <scope>NUCLEOTIDE SEQUENCE [LARGE SCALE GENOMIC DNA]</scope>
    <source>
        <strain evidence="1">K</strain>
    </source>
</reference>
<comment type="caution">
    <text evidence="1">The sequence shown here is derived from an EMBL/GenBank/DDBJ whole genome shotgun (WGS) entry which is preliminary data.</text>
</comment>
<evidence type="ECO:0008006" key="3">
    <source>
        <dbReference type="Google" id="ProtNLM"/>
    </source>
</evidence>
<name>A0A1J4K356_9EUKA</name>
<evidence type="ECO:0000313" key="1">
    <source>
        <dbReference type="EMBL" id="OHT03933.1"/>
    </source>
</evidence>
<evidence type="ECO:0000313" key="2">
    <source>
        <dbReference type="Proteomes" id="UP000179807"/>
    </source>
</evidence>
<dbReference type="AlphaFoldDB" id="A0A1J4K356"/>
<protein>
    <recommendedName>
        <fullName evidence="3">VPS9 domain-containing protein</fullName>
    </recommendedName>
</protein>
<dbReference type="RefSeq" id="XP_068357069.1">
    <property type="nucleotide sequence ID" value="XM_068506338.1"/>
</dbReference>
<keyword evidence="2" id="KW-1185">Reference proteome</keyword>